<dbReference type="FunFam" id="1.10.220.150:FF:000015">
    <property type="entry name" value="arf-GAP with dual PH domain-containing protein 2 isoform X1"/>
    <property type="match status" value="1"/>
</dbReference>
<dbReference type="EMBL" id="LSYS01001520">
    <property type="protein sequence ID" value="OPJ88556.1"/>
    <property type="molecule type" value="Genomic_DNA"/>
</dbReference>
<dbReference type="STRING" id="372326.A0A1V4KVW0"/>
<evidence type="ECO:0000256" key="9">
    <source>
        <dbReference type="ARBA" id="ARBA00022833"/>
    </source>
</evidence>
<dbReference type="GO" id="GO:0005886">
    <property type="term" value="C:plasma membrane"/>
    <property type="evidence" value="ECO:0007669"/>
    <property type="project" value="UniProtKB-SubCell"/>
</dbReference>
<dbReference type="InterPro" id="IPR037278">
    <property type="entry name" value="ARFGAP/RecO"/>
</dbReference>
<evidence type="ECO:0000256" key="1">
    <source>
        <dbReference type="ARBA" id="ARBA00004236"/>
    </source>
</evidence>
<evidence type="ECO:0000259" key="14">
    <source>
        <dbReference type="PROSITE" id="PS50003"/>
    </source>
</evidence>
<evidence type="ECO:0000256" key="7">
    <source>
        <dbReference type="ARBA" id="ARBA00022737"/>
    </source>
</evidence>
<dbReference type="GO" id="GO:0005547">
    <property type="term" value="F:phosphatidylinositol-3,4,5-trisphosphate binding"/>
    <property type="evidence" value="ECO:0007669"/>
    <property type="project" value="TreeGrafter"/>
</dbReference>
<dbReference type="GO" id="GO:0007507">
    <property type="term" value="P:heart development"/>
    <property type="evidence" value="ECO:0007669"/>
    <property type="project" value="TreeGrafter"/>
</dbReference>
<dbReference type="GO" id="GO:1902936">
    <property type="term" value="F:phosphatidylinositol bisphosphate binding"/>
    <property type="evidence" value="ECO:0007669"/>
    <property type="project" value="InterPro"/>
</dbReference>
<dbReference type="AlphaFoldDB" id="A0A1V4KVW0"/>
<keyword evidence="6" id="KW-0479">Metal-binding</keyword>
<sequence>MMDRDRNKTLLLELQRAAGTGNDRCADCGEPDPEWASYKLGIFICLHCSGIHRNLPQISRVKSLRLDFWEDDLIEFMKKHGNLCAKAKYEATVPSYYYIPQSCDCLVLREQWIRAKYEREEFVATRVCQDPCSAGTREGFLWKRGRESRQFQKRRFLLSAGEGVMKYYTKESRGPKAIISIKNLNVMFQTAKIQHAHGLQITYNTDGQTRNLFVYHESGKEIVDWFNAIRAARYHYLRTAFPTVPEPELIPRITRNYVKEGYMEKTGPKQKEAFKVRWFCLDSQERNLMYFKNPLDAFAQGQVFIGTMDEGYEVRAGLPQGVRVKKSKPAITVVTPVREFVFICENDREQKEWIDALNGVIAQPLREGLLFIPKDAVDTPASDTDPASEQGHRLHEYIGTVTERQRSCHLSGRHRVSCWIDLRYQFMLESLDVLREEQSQAATLHLIATPVQCRRLV</sequence>
<dbReference type="PANTHER" id="PTHR46021">
    <property type="entry name" value="ARF-GAP WITH DUAL PH DOMAIN-CONTAINING PROTEIN 1-LIKE PROTEIN"/>
    <property type="match status" value="1"/>
</dbReference>
<dbReference type="PANTHER" id="PTHR46021:SF6">
    <property type="entry name" value="ARF-GAP WITH DUAL PH DOMAIN-CONTAINING PROTEIN 2"/>
    <property type="match status" value="1"/>
</dbReference>
<proteinExistence type="predicted"/>
<evidence type="ECO:0000256" key="12">
    <source>
        <dbReference type="ARBA" id="ARBA00081909"/>
    </source>
</evidence>
<keyword evidence="10" id="KW-0472">Membrane</keyword>
<dbReference type="SMART" id="SM00105">
    <property type="entry name" value="ArfGap"/>
    <property type="match status" value="1"/>
</dbReference>
<feature type="domain" description="PH" evidence="14">
    <location>
        <begin position="134"/>
        <end position="234"/>
    </location>
</feature>
<feature type="domain" description="PH" evidence="14">
    <location>
        <begin position="256"/>
        <end position="362"/>
    </location>
</feature>
<evidence type="ECO:0000313" key="17">
    <source>
        <dbReference type="Proteomes" id="UP000190648"/>
    </source>
</evidence>
<evidence type="ECO:0000256" key="13">
    <source>
        <dbReference type="PROSITE-ProRule" id="PRU00288"/>
    </source>
</evidence>
<keyword evidence="17" id="KW-1185">Reference proteome</keyword>
<dbReference type="InterPro" id="IPR001164">
    <property type="entry name" value="ArfGAP_dom"/>
</dbReference>
<dbReference type="SUPFAM" id="SSF57863">
    <property type="entry name" value="ArfGap/RecO-like zinc finger"/>
    <property type="match status" value="1"/>
</dbReference>
<dbReference type="CDD" id="cd01251">
    <property type="entry name" value="PH2_ADAP"/>
    <property type="match status" value="1"/>
</dbReference>
<gene>
    <name evidence="16" type="primary">ADAP2</name>
    <name evidence="16" type="ORF">AV530_003077</name>
</gene>
<evidence type="ECO:0000256" key="10">
    <source>
        <dbReference type="ARBA" id="ARBA00023136"/>
    </source>
</evidence>
<dbReference type="InterPro" id="IPR037849">
    <property type="entry name" value="PH1_ADAP"/>
</dbReference>
<dbReference type="GO" id="GO:0008270">
    <property type="term" value="F:zinc ion binding"/>
    <property type="evidence" value="ECO:0007669"/>
    <property type="project" value="UniProtKB-KW"/>
</dbReference>
<comment type="caution">
    <text evidence="16">The sequence shown here is derived from an EMBL/GenBank/DDBJ whole genome shotgun (WGS) entry which is preliminary data.</text>
</comment>
<evidence type="ECO:0000256" key="4">
    <source>
        <dbReference type="ARBA" id="ARBA00022475"/>
    </source>
</evidence>
<dbReference type="InterPro" id="IPR052589">
    <property type="entry name" value="Arf-GAP_dual-PH_domain"/>
</dbReference>
<evidence type="ECO:0000256" key="2">
    <source>
        <dbReference type="ARBA" id="ARBA00004496"/>
    </source>
</evidence>
<dbReference type="PRINTS" id="PR00405">
    <property type="entry name" value="REVINTRACTNG"/>
</dbReference>
<evidence type="ECO:0000256" key="5">
    <source>
        <dbReference type="ARBA" id="ARBA00022490"/>
    </source>
</evidence>
<evidence type="ECO:0000256" key="11">
    <source>
        <dbReference type="ARBA" id="ARBA00072109"/>
    </source>
</evidence>
<comment type="subcellular location">
    <subcellularLocation>
        <location evidence="1">Cell membrane</location>
    </subcellularLocation>
    <subcellularLocation>
        <location evidence="2">Cytoplasm</location>
    </subcellularLocation>
</comment>
<keyword evidence="3" id="KW-0343">GTPase activation</keyword>
<dbReference type="GO" id="GO:0005096">
    <property type="term" value="F:GTPase activator activity"/>
    <property type="evidence" value="ECO:0007669"/>
    <property type="project" value="UniProtKB-KW"/>
</dbReference>
<evidence type="ECO:0000256" key="3">
    <source>
        <dbReference type="ARBA" id="ARBA00022468"/>
    </source>
</evidence>
<protein>
    <recommendedName>
        <fullName evidence="11">Arf-GAP with dual PH domain-containing protein 2</fullName>
    </recommendedName>
    <alternativeName>
        <fullName evidence="12">Centaurin-alpha-2</fullName>
    </alternativeName>
</protein>
<dbReference type="GO" id="GO:0005737">
    <property type="term" value="C:cytoplasm"/>
    <property type="evidence" value="ECO:0007669"/>
    <property type="project" value="UniProtKB-SubCell"/>
</dbReference>
<keyword evidence="9" id="KW-0862">Zinc</keyword>
<dbReference type="SUPFAM" id="SSF50729">
    <property type="entry name" value="PH domain-like"/>
    <property type="match status" value="2"/>
</dbReference>
<evidence type="ECO:0000313" key="16">
    <source>
        <dbReference type="EMBL" id="OPJ88556.1"/>
    </source>
</evidence>
<evidence type="ECO:0000256" key="8">
    <source>
        <dbReference type="ARBA" id="ARBA00022771"/>
    </source>
</evidence>
<evidence type="ECO:0000256" key="6">
    <source>
        <dbReference type="ARBA" id="ARBA00022723"/>
    </source>
</evidence>
<keyword evidence="8 13" id="KW-0863">Zinc-finger</keyword>
<dbReference type="InterPro" id="IPR038508">
    <property type="entry name" value="ArfGAP_dom_sf"/>
</dbReference>
<accession>A0A1V4KVW0</accession>
<dbReference type="Proteomes" id="UP000190648">
    <property type="component" value="Unassembled WGS sequence"/>
</dbReference>
<dbReference type="PROSITE" id="PS50115">
    <property type="entry name" value="ARFGAP"/>
    <property type="match status" value="1"/>
</dbReference>
<keyword evidence="5" id="KW-0963">Cytoplasm</keyword>
<dbReference type="FunFam" id="2.30.29.30:FF:000080">
    <property type="entry name" value="Arf-GAP with dual PH domain-containing protein 1"/>
    <property type="match status" value="1"/>
</dbReference>
<feature type="domain" description="Arf-GAP" evidence="15">
    <location>
        <begin position="8"/>
        <end position="130"/>
    </location>
</feature>
<dbReference type="Gene3D" id="1.10.220.150">
    <property type="entry name" value="Arf GTPase activating protein"/>
    <property type="match status" value="1"/>
</dbReference>
<dbReference type="Gene3D" id="2.30.29.30">
    <property type="entry name" value="Pleckstrin-homology domain (PH domain)/Phosphotyrosine-binding domain (PTB)"/>
    <property type="match status" value="2"/>
</dbReference>
<dbReference type="InterPro" id="IPR011993">
    <property type="entry name" value="PH-like_dom_sf"/>
</dbReference>
<dbReference type="PROSITE" id="PS50003">
    <property type="entry name" value="PH_DOMAIN"/>
    <property type="match status" value="2"/>
</dbReference>
<evidence type="ECO:0000259" key="15">
    <source>
        <dbReference type="PROSITE" id="PS50115"/>
    </source>
</evidence>
<dbReference type="Pfam" id="PF01412">
    <property type="entry name" value="ArfGap"/>
    <property type="match status" value="1"/>
</dbReference>
<dbReference type="SMART" id="SM00233">
    <property type="entry name" value="PH"/>
    <property type="match status" value="2"/>
</dbReference>
<dbReference type="InterPro" id="IPR001849">
    <property type="entry name" value="PH_domain"/>
</dbReference>
<dbReference type="Pfam" id="PF00169">
    <property type="entry name" value="PH"/>
    <property type="match status" value="2"/>
</dbReference>
<dbReference type="InterPro" id="IPR037851">
    <property type="entry name" value="PH2_ADAP"/>
</dbReference>
<keyword evidence="4" id="KW-1003">Cell membrane</keyword>
<dbReference type="CDD" id="cd13252">
    <property type="entry name" value="PH1_ADAP"/>
    <property type="match status" value="1"/>
</dbReference>
<dbReference type="FunFam" id="2.30.29.30:FF:000099">
    <property type="entry name" value="Arf-GAP with dual PH domain-containing protein 1"/>
    <property type="match status" value="1"/>
</dbReference>
<reference evidence="16 17" key="1">
    <citation type="submission" date="2016-02" db="EMBL/GenBank/DDBJ databases">
        <title>Band-tailed pigeon sequencing and assembly.</title>
        <authorList>
            <person name="Soares A.E."/>
            <person name="Novak B.J."/>
            <person name="Rice E.S."/>
            <person name="O'Connell B."/>
            <person name="Chang D."/>
            <person name="Weber S."/>
            <person name="Shapiro B."/>
        </authorList>
    </citation>
    <scope>NUCLEOTIDE SEQUENCE [LARGE SCALE GENOMIC DNA]</scope>
    <source>
        <strain evidence="16">BTP2013</strain>
        <tissue evidence="16">Blood</tissue>
    </source>
</reference>
<dbReference type="OrthoDB" id="73919at2759"/>
<name>A0A1V4KVW0_PATFA</name>
<organism evidence="16 17">
    <name type="scientific">Patagioenas fasciata monilis</name>
    <dbReference type="NCBI Taxonomy" id="372326"/>
    <lineage>
        <taxon>Eukaryota</taxon>
        <taxon>Metazoa</taxon>
        <taxon>Chordata</taxon>
        <taxon>Craniata</taxon>
        <taxon>Vertebrata</taxon>
        <taxon>Euteleostomi</taxon>
        <taxon>Archelosauria</taxon>
        <taxon>Archosauria</taxon>
        <taxon>Dinosauria</taxon>
        <taxon>Saurischia</taxon>
        <taxon>Theropoda</taxon>
        <taxon>Coelurosauria</taxon>
        <taxon>Aves</taxon>
        <taxon>Neognathae</taxon>
        <taxon>Neoaves</taxon>
        <taxon>Columbimorphae</taxon>
        <taxon>Columbiformes</taxon>
        <taxon>Columbidae</taxon>
        <taxon>Patagioenas</taxon>
    </lineage>
</organism>
<keyword evidence="7" id="KW-0677">Repeat</keyword>